<evidence type="ECO:0000313" key="4">
    <source>
        <dbReference type="Proteomes" id="UP000634136"/>
    </source>
</evidence>
<dbReference type="OrthoDB" id="45365at2759"/>
<evidence type="ECO:0000259" key="2">
    <source>
        <dbReference type="Pfam" id="PF00646"/>
    </source>
</evidence>
<dbReference type="SUPFAM" id="SSF81383">
    <property type="entry name" value="F-box domain"/>
    <property type="match status" value="1"/>
</dbReference>
<dbReference type="Pfam" id="PF00646">
    <property type="entry name" value="F-box"/>
    <property type="match status" value="1"/>
</dbReference>
<proteinExistence type="predicted"/>
<feature type="compositionally biased region" description="Polar residues" evidence="1">
    <location>
        <begin position="109"/>
        <end position="121"/>
    </location>
</feature>
<comment type="caution">
    <text evidence="3">The sequence shown here is derived from an EMBL/GenBank/DDBJ whole genome shotgun (WGS) entry which is preliminary data.</text>
</comment>
<organism evidence="3 4">
    <name type="scientific">Senna tora</name>
    <dbReference type="NCBI Taxonomy" id="362788"/>
    <lineage>
        <taxon>Eukaryota</taxon>
        <taxon>Viridiplantae</taxon>
        <taxon>Streptophyta</taxon>
        <taxon>Embryophyta</taxon>
        <taxon>Tracheophyta</taxon>
        <taxon>Spermatophyta</taxon>
        <taxon>Magnoliopsida</taxon>
        <taxon>eudicotyledons</taxon>
        <taxon>Gunneridae</taxon>
        <taxon>Pentapetalae</taxon>
        <taxon>rosids</taxon>
        <taxon>fabids</taxon>
        <taxon>Fabales</taxon>
        <taxon>Fabaceae</taxon>
        <taxon>Caesalpinioideae</taxon>
        <taxon>Cassia clade</taxon>
        <taxon>Senna</taxon>
    </lineage>
</organism>
<feature type="region of interest" description="Disordered" evidence="1">
    <location>
        <begin position="97"/>
        <end position="132"/>
    </location>
</feature>
<dbReference type="Proteomes" id="UP000634136">
    <property type="component" value="Unassembled WGS sequence"/>
</dbReference>
<reference evidence="3" key="1">
    <citation type="submission" date="2020-09" db="EMBL/GenBank/DDBJ databases">
        <title>Genome-Enabled Discovery of Anthraquinone Biosynthesis in Senna tora.</title>
        <authorList>
            <person name="Kang S.-H."/>
            <person name="Pandey R.P."/>
            <person name="Lee C.-M."/>
            <person name="Sim J.-S."/>
            <person name="Jeong J.-T."/>
            <person name="Choi B.-S."/>
            <person name="Jung M."/>
            <person name="Ginzburg D."/>
            <person name="Zhao K."/>
            <person name="Won S.Y."/>
            <person name="Oh T.-J."/>
            <person name="Yu Y."/>
            <person name="Kim N.-H."/>
            <person name="Lee O.R."/>
            <person name="Lee T.-H."/>
            <person name="Bashyal P."/>
            <person name="Kim T.-S."/>
            <person name="Lee W.-H."/>
            <person name="Kawkins C."/>
            <person name="Kim C.-K."/>
            <person name="Kim J.S."/>
            <person name="Ahn B.O."/>
            <person name="Rhee S.Y."/>
            <person name="Sohng J.K."/>
        </authorList>
    </citation>
    <scope>NUCLEOTIDE SEQUENCE</scope>
    <source>
        <tissue evidence="3">Leaf</tissue>
    </source>
</reference>
<feature type="domain" description="F-box" evidence="2">
    <location>
        <begin position="56"/>
        <end position="91"/>
    </location>
</feature>
<evidence type="ECO:0000313" key="3">
    <source>
        <dbReference type="EMBL" id="KAF7840579.1"/>
    </source>
</evidence>
<accession>A0A834X935</accession>
<dbReference type="InterPro" id="IPR036047">
    <property type="entry name" value="F-box-like_dom_sf"/>
</dbReference>
<name>A0A834X935_9FABA</name>
<dbReference type="EMBL" id="JAAIUW010000002">
    <property type="protein sequence ID" value="KAF7840579.1"/>
    <property type="molecule type" value="Genomic_DNA"/>
</dbReference>
<keyword evidence="4" id="KW-1185">Reference proteome</keyword>
<evidence type="ECO:0000256" key="1">
    <source>
        <dbReference type="SAM" id="MobiDB-lite"/>
    </source>
</evidence>
<dbReference type="InterPro" id="IPR001810">
    <property type="entry name" value="F-box_dom"/>
</dbReference>
<gene>
    <name evidence="3" type="ORF">G2W53_002877</name>
</gene>
<sequence length="132" mass="14427">MIIRELTVTILVGWIHLLPASKNPFILALFLSISLSNYNTQSVSDFDSDSNSETLIPRLPNEIAELCLVHLPYPYHALARSVSSSWNRAITVGSSKPVESMPWLGVPAKTNSPQEDVNSAKSDVFDSDSPTG</sequence>
<dbReference type="AlphaFoldDB" id="A0A834X935"/>
<protein>
    <submittedName>
        <fullName evidence="3">F-box protein AFR</fullName>
    </submittedName>
</protein>